<feature type="domain" description="HTH tetR-type" evidence="5">
    <location>
        <begin position="16"/>
        <end position="76"/>
    </location>
</feature>
<organism evidence="6 7">
    <name type="scientific">Cryobacterium zhongshanensis</name>
    <dbReference type="NCBI Taxonomy" id="2928153"/>
    <lineage>
        <taxon>Bacteria</taxon>
        <taxon>Bacillati</taxon>
        <taxon>Actinomycetota</taxon>
        <taxon>Actinomycetes</taxon>
        <taxon>Micrococcales</taxon>
        <taxon>Microbacteriaceae</taxon>
        <taxon>Cryobacterium</taxon>
    </lineage>
</organism>
<dbReference type="Gene3D" id="1.10.10.60">
    <property type="entry name" value="Homeodomain-like"/>
    <property type="match status" value="1"/>
</dbReference>
<dbReference type="EMBL" id="JALGAR010000002">
    <property type="protein sequence ID" value="MCI4658298.1"/>
    <property type="molecule type" value="Genomic_DNA"/>
</dbReference>
<keyword evidence="7" id="KW-1185">Reference proteome</keyword>
<comment type="caution">
    <text evidence="6">The sequence shown here is derived from an EMBL/GenBank/DDBJ whole genome shotgun (WGS) entry which is preliminary data.</text>
</comment>
<dbReference type="RefSeq" id="WP_243012046.1">
    <property type="nucleotide sequence ID" value="NZ_JALGAR010000002.1"/>
</dbReference>
<dbReference type="InterPro" id="IPR036271">
    <property type="entry name" value="Tet_transcr_reg_TetR-rel_C_sf"/>
</dbReference>
<dbReference type="GO" id="GO:0000976">
    <property type="term" value="F:transcription cis-regulatory region binding"/>
    <property type="evidence" value="ECO:0007669"/>
    <property type="project" value="TreeGrafter"/>
</dbReference>
<evidence type="ECO:0000256" key="4">
    <source>
        <dbReference type="PROSITE-ProRule" id="PRU00335"/>
    </source>
</evidence>
<dbReference type="Pfam" id="PF00440">
    <property type="entry name" value="TetR_N"/>
    <property type="match status" value="1"/>
</dbReference>
<sequence>MDPVIERVPASRRRGAELESAILDAAWEQLLAAGYGALTFEAVAERAHTSKPVLYRRWSTREELFLAVLRHRGAADAIPLPDTGSLRGDVMALLSAASERRTGMAALLSARLSAYYQEGTLTPADLRREFIGDRQLSMVTILERARARGELRPGPISERVAGVPFDLFRNEAMMTLTAVPAEVIREIVDDVFLPLVAAPVTRASAADVTP</sequence>
<feature type="DNA-binding region" description="H-T-H motif" evidence="4">
    <location>
        <begin position="39"/>
        <end position="58"/>
    </location>
</feature>
<evidence type="ECO:0000313" key="7">
    <source>
        <dbReference type="Proteomes" id="UP001165341"/>
    </source>
</evidence>
<keyword evidence="1" id="KW-0805">Transcription regulation</keyword>
<dbReference type="PANTHER" id="PTHR30055:SF148">
    <property type="entry name" value="TETR-FAMILY TRANSCRIPTIONAL REGULATOR"/>
    <property type="match status" value="1"/>
</dbReference>
<dbReference type="InterPro" id="IPR011075">
    <property type="entry name" value="TetR_C"/>
</dbReference>
<dbReference type="SUPFAM" id="SSF48498">
    <property type="entry name" value="Tetracyclin repressor-like, C-terminal domain"/>
    <property type="match status" value="1"/>
</dbReference>
<dbReference type="Pfam" id="PF16859">
    <property type="entry name" value="TetR_C_11"/>
    <property type="match status" value="1"/>
</dbReference>
<protein>
    <submittedName>
        <fullName evidence="6">TetR/AcrR family transcriptional regulator</fullName>
    </submittedName>
</protein>
<dbReference type="Gene3D" id="1.10.357.10">
    <property type="entry name" value="Tetracycline Repressor, domain 2"/>
    <property type="match status" value="1"/>
</dbReference>
<gene>
    <name evidence="6" type="ORF">MQH31_10820</name>
</gene>
<evidence type="ECO:0000256" key="1">
    <source>
        <dbReference type="ARBA" id="ARBA00023015"/>
    </source>
</evidence>
<dbReference type="Proteomes" id="UP001165341">
    <property type="component" value="Unassembled WGS sequence"/>
</dbReference>
<dbReference type="GO" id="GO:0003700">
    <property type="term" value="F:DNA-binding transcription factor activity"/>
    <property type="evidence" value="ECO:0007669"/>
    <property type="project" value="TreeGrafter"/>
</dbReference>
<evidence type="ECO:0000259" key="5">
    <source>
        <dbReference type="PROSITE" id="PS50977"/>
    </source>
</evidence>
<dbReference type="PRINTS" id="PR00455">
    <property type="entry name" value="HTHTETR"/>
</dbReference>
<keyword evidence="2 4" id="KW-0238">DNA-binding</keyword>
<name>A0AA41UF84_9MICO</name>
<dbReference type="PROSITE" id="PS50977">
    <property type="entry name" value="HTH_TETR_2"/>
    <property type="match status" value="1"/>
</dbReference>
<keyword evidence="3" id="KW-0804">Transcription</keyword>
<accession>A0AA41UF84</accession>
<dbReference type="PANTHER" id="PTHR30055">
    <property type="entry name" value="HTH-TYPE TRANSCRIPTIONAL REGULATOR RUTR"/>
    <property type="match status" value="1"/>
</dbReference>
<dbReference type="InterPro" id="IPR050109">
    <property type="entry name" value="HTH-type_TetR-like_transc_reg"/>
</dbReference>
<dbReference type="InterPro" id="IPR009057">
    <property type="entry name" value="Homeodomain-like_sf"/>
</dbReference>
<dbReference type="InterPro" id="IPR001647">
    <property type="entry name" value="HTH_TetR"/>
</dbReference>
<proteinExistence type="predicted"/>
<dbReference type="AlphaFoldDB" id="A0AA41UF84"/>
<evidence type="ECO:0000256" key="3">
    <source>
        <dbReference type="ARBA" id="ARBA00023163"/>
    </source>
</evidence>
<dbReference type="SUPFAM" id="SSF46689">
    <property type="entry name" value="Homeodomain-like"/>
    <property type="match status" value="1"/>
</dbReference>
<reference evidence="6" key="1">
    <citation type="submission" date="2022-03" db="EMBL/GenBank/DDBJ databases">
        <title>Cryobacterium sp. nov. strain ZS14-85, isolated from Antarctic soil.</title>
        <authorList>
            <person name="Li J."/>
            <person name="Niu G."/>
        </authorList>
    </citation>
    <scope>NUCLEOTIDE SEQUENCE</scope>
    <source>
        <strain evidence="6">ZS14-85</strain>
    </source>
</reference>
<evidence type="ECO:0000256" key="2">
    <source>
        <dbReference type="ARBA" id="ARBA00023125"/>
    </source>
</evidence>
<evidence type="ECO:0000313" key="6">
    <source>
        <dbReference type="EMBL" id="MCI4658298.1"/>
    </source>
</evidence>